<feature type="transmembrane region" description="Helical" evidence="1">
    <location>
        <begin position="7"/>
        <end position="32"/>
    </location>
</feature>
<sequence length="102" mass="11973">MDINLINLGLFILVPALSIMFICLLFVIPQLYNDDWYFDDDEDQPLTQKEKLLNIAFKSSLSTYCFSAFIFAFAMYMKGFYLLSIFLIVAPIWILWGFFKDV</sequence>
<keyword evidence="1" id="KW-0472">Membrane</keyword>
<dbReference type="RefSeq" id="WP_087552065.1">
    <property type="nucleotide sequence ID" value="NZ_CP033133.1"/>
</dbReference>
<proteinExistence type="predicted"/>
<organism evidence="2 3">
    <name type="scientific">Acinetobacter wuhouensis</name>
    <dbReference type="NCBI Taxonomy" id="1879050"/>
    <lineage>
        <taxon>Bacteria</taxon>
        <taxon>Pseudomonadati</taxon>
        <taxon>Pseudomonadota</taxon>
        <taxon>Gammaproteobacteria</taxon>
        <taxon>Moraxellales</taxon>
        <taxon>Moraxellaceae</taxon>
        <taxon>Acinetobacter</taxon>
    </lineage>
</organism>
<evidence type="ECO:0000313" key="3">
    <source>
        <dbReference type="Proteomes" id="UP000279962"/>
    </source>
</evidence>
<keyword evidence="1" id="KW-1133">Transmembrane helix</keyword>
<evidence type="ECO:0000256" key="1">
    <source>
        <dbReference type="SAM" id="Phobius"/>
    </source>
</evidence>
<accession>A0A3G2SYE9</accession>
<evidence type="ECO:0000313" key="2">
    <source>
        <dbReference type="EMBL" id="AYO52855.1"/>
    </source>
</evidence>
<feature type="transmembrane region" description="Helical" evidence="1">
    <location>
        <begin position="80"/>
        <end position="99"/>
    </location>
</feature>
<feature type="transmembrane region" description="Helical" evidence="1">
    <location>
        <begin position="52"/>
        <end position="73"/>
    </location>
</feature>
<reference evidence="2 3" key="1">
    <citation type="submission" date="2018-10" db="EMBL/GenBank/DDBJ databases">
        <title>The complete genome of Acinetobacter wuhouensis strain WCHAW010062.</title>
        <authorList>
            <person name="Hu Y."/>
            <person name="Long H."/>
            <person name="Feng Y."/>
            <person name="Zong Z."/>
        </authorList>
    </citation>
    <scope>NUCLEOTIDE SEQUENCE [LARGE SCALE GENOMIC DNA]</scope>
    <source>
        <strain evidence="2 3">WCHAW010062</strain>
    </source>
</reference>
<gene>
    <name evidence="2" type="ORF">CDG68_03815</name>
</gene>
<name>A0A3G2SYE9_9GAMM</name>
<keyword evidence="1" id="KW-0812">Transmembrane</keyword>
<dbReference type="Proteomes" id="UP000279962">
    <property type="component" value="Chromosome"/>
</dbReference>
<protein>
    <submittedName>
        <fullName evidence="2">Uncharacterized protein</fullName>
    </submittedName>
</protein>
<dbReference type="EMBL" id="CP033133">
    <property type="protein sequence ID" value="AYO52855.1"/>
    <property type="molecule type" value="Genomic_DNA"/>
</dbReference>
<dbReference type="AlphaFoldDB" id="A0A3G2SYE9"/>